<proteinExistence type="inferred from homology"/>
<dbReference type="InterPro" id="IPR016193">
    <property type="entry name" value="Cytidine_deaminase-like"/>
</dbReference>
<dbReference type="GO" id="GO:0006777">
    <property type="term" value="P:Mo-molybdopterin cofactor biosynthetic process"/>
    <property type="evidence" value="ECO:0007669"/>
    <property type="project" value="UniProtKB-KW"/>
</dbReference>
<dbReference type="Gene3D" id="3.40.140.10">
    <property type="entry name" value="Cytidine Deaminase, domain 2"/>
    <property type="match status" value="1"/>
</dbReference>
<dbReference type="EMBL" id="BLAB01000001">
    <property type="protein sequence ID" value="GER93588.1"/>
    <property type="molecule type" value="Genomic_DNA"/>
</dbReference>
<dbReference type="AlphaFoldDB" id="A0A5J4KVH9"/>
<sequence length="252" mass="27980">MEAFIKRKIYRSNSESLEEREDLIAVEKRLRVFVNGKEVLSFYCTPIMIRELVVGMFMTENIINGSWCAERMSIEYGEDILVDIPAEGEVSTNGAVITSGCIGGITFPKRLTIQKIDDQFRIKTSALKELFRRFQNASELYKMTGCVHSAGLSDGNEIFCLAEDIGRHNAVDKVIGYAILENIPFEGKIMLASGRLSSEIVSKCAKWGIPVVASRTSPTSLAVDIAEKGGVTVVGFIRADRLNVYTNPQRII</sequence>
<protein>
    <submittedName>
        <fullName evidence="3">Sulfurtransferase FdhD</fullName>
    </submittedName>
</protein>
<dbReference type="PANTHER" id="PTHR30592:SF1">
    <property type="entry name" value="SULFUR CARRIER PROTEIN FDHD"/>
    <property type="match status" value="1"/>
</dbReference>
<evidence type="ECO:0000256" key="2">
    <source>
        <dbReference type="ARBA" id="ARBA00023150"/>
    </source>
</evidence>
<reference evidence="3" key="1">
    <citation type="submission" date="2019-10" db="EMBL/GenBank/DDBJ databases">
        <title>Metagenomic sequencing of thiosulfate-disproportionating enrichment culture.</title>
        <authorList>
            <person name="Umezawa K."/>
            <person name="Kojima H."/>
            <person name="Fukui M."/>
        </authorList>
    </citation>
    <scope>NUCLEOTIDE SEQUENCE</scope>
    <source>
        <strain evidence="3">45J</strain>
    </source>
</reference>
<evidence type="ECO:0000313" key="3">
    <source>
        <dbReference type="EMBL" id="GER93588.1"/>
    </source>
</evidence>
<dbReference type="PANTHER" id="PTHR30592">
    <property type="entry name" value="FORMATE DEHYDROGENASE"/>
    <property type="match status" value="1"/>
</dbReference>
<name>A0A5J4KVH9_9ZZZZ</name>
<keyword evidence="2" id="KW-0501">Molybdenum cofactor biosynthesis</keyword>
<keyword evidence="3" id="KW-0808">Transferase</keyword>
<dbReference type="Pfam" id="PF02634">
    <property type="entry name" value="FdhD-NarQ"/>
    <property type="match status" value="1"/>
</dbReference>
<evidence type="ECO:0000256" key="1">
    <source>
        <dbReference type="ARBA" id="ARBA00022490"/>
    </source>
</evidence>
<dbReference type="GO" id="GO:0016783">
    <property type="term" value="F:sulfurtransferase activity"/>
    <property type="evidence" value="ECO:0007669"/>
    <property type="project" value="InterPro"/>
</dbReference>
<dbReference type="InterPro" id="IPR003786">
    <property type="entry name" value="FdhD"/>
</dbReference>
<gene>
    <name evidence="3" type="ORF">A45J_1334</name>
</gene>
<keyword evidence="1" id="KW-0963">Cytoplasm</keyword>
<dbReference type="Gene3D" id="3.10.20.10">
    <property type="match status" value="1"/>
</dbReference>
<comment type="caution">
    <text evidence="3">The sequence shown here is derived from an EMBL/GenBank/DDBJ whole genome shotgun (WGS) entry which is preliminary data.</text>
</comment>
<organism evidence="3">
    <name type="scientific">hot springs metagenome</name>
    <dbReference type="NCBI Taxonomy" id="433727"/>
    <lineage>
        <taxon>unclassified sequences</taxon>
        <taxon>metagenomes</taxon>
        <taxon>ecological metagenomes</taxon>
    </lineage>
</organism>
<accession>A0A5J4KVH9</accession>
<dbReference type="NCBIfam" id="TIGR00129">
    <property type="entry name" value="fdhD_narQ"/>
    <property type="match status" value="1"/>
</dbReference>
<dbReference type="PIRSF" id="PIRSF015626">
    <property type="entry name" value="FdhD"/>
    <property type="match status" value="1"/>
</dbReference>
<dbReference type="SUPFAM" id="SSF53927">
    <property type="entry name" value="Cytidine deaminase-like"/>
    <property type="match status" value="1"/>
</dbReference>
<dbReference type="HAMAP" id="MF_00187">
    <property type="entry name" value="FdhD"/>
    <property type="match status" value="1"/>
</dbReference>